<dbReference type="GO" id="GO:0005634">
    <property type="term" value="C:nucleus"/>
    <property type="evidence" value="ECO:0007669"/>
    <property type="project" value="TreeGrafter"/>
</dbReference>
<keyword evidence="7 12" id="KW-0418">Kinase</keyword>
<comment type="caution">
    <text evidence="12">The sequence shown here is derived from an EMBL/GenBank/DDBJ whole genome shotgun (WGS) entry which is preliminary data.</text>
</comment>
<keyword evidence="4" id="KW-0808">Transferase</keyword>
<keyword evidence="3" id="KW-0723">Serine/threonine-protein kinase</keyword>
<evidence type="ECO:0000256" key="10">
    <source>
        <dbReference type="ARBA" id="ARBA00048679"/>
    </source>
</evidence>
<proteinExistence type="inferred from homology"/>
<keyword evidence="5" id="KW-0819">tRNA processing</keyword>
<dbReference type="Proteomes" id="UP000242188">
    <property type="component" value="Unassembled WGS sequence"/>
</dbReference>
<dbReference type="Gene3D" id="3.30.200.20">
    <property type="entry name" value="Phosphorylase Kinase, domain 1"/>
    <property type="match status" value="1"/>
</dbReference>
<dbReference type="AlphaFoldDB" id="A0A210PWH0"/>
<evidence type="ECO:0000256" key="2">
    <source>
        <dbReference type="ARBA" id="ARBA00012513"/>
    </source>
</evidence>
<dbReference type="InterPro" id="IPR022495">
    <property type="entry name" value="Bud32"/>
</dbReference>
<evidence type="ECO:0000259" key="11">
    <source>
        <dbReference type="PROSITE" id="PS50011"/>
    </source>
</evidence>
<gene>
    <name evidence="12" type="ORF">KP79_PYT13372</name>
</gene>
<dbReference type="STRING" id="6573.A0A210PWH0"/>
<organism evidence="12 13">
    <name type="scientific">Mizuhopecten yessoensis</name>
    <name type="common">Japanese scallop</name>
    <name type="synonym">Patinopecten yessoensis</name>
    <dbReference type="NCBI Taxonomy" id="6573"/>
    <lineage>
        <taxon>Eukaryota</taxon>
        <taxon>Metazoa</taxon>
        <taxon>Spiralia</taxon>
        <taxon>Lophotrochozoa</taxon>
        <taxon>Mollusca</taxon>
        <taxon>Bivalvia</taxon>
        <taxon>Autobranchia</taxon>
        <taxon>Pteriomorphia</taxon>
        <taxon>Pectinida</taxon>
        <taxon>Pectinoidea</taxon>
        <taxon>Pectinidae</taxon>
        <taxon>Mizuhopecten</taxon>
    </lineage>
</organism>
<reference evidence="12 13" key="1">
    <citation type="journal article" date="2017" name="Nat. Ecol. Evol.">
        <title>Scallop genome provides insights into evolution of bilaterian karyotype and development.</title>
        <authorList>
            <person name="Wang S."/>
            <person name="Zhang J."/>
            <person name="Jiao W."/>
            <person name="Li J."/>
            <person name="Xun X."/>
            <person name="Sun Y."/>
            <person name="Guo X."/>
            <person name="Huan P."/>
            <person name="Dong B."/>
            <person name="Zhang L."/>
            <person name="Hu X."/>
            <person name="Sun X."/>
            <person name="Wang J."/>
            <person name="Zhao C."/>
            <person name="Wang Y."/>
            <person name="Wang D."/>
            <person name="Huang X."/>
            <person name="Wang R."/>
            <person name="Lv J."/>
            <person name="Li Y."/>
            <person name="Zhang Z."/>
            <person name="Liu B."/>
            <person name="Lu W."/>
            <person name="Hui Y."/>
            <person name="Liang J."/>
            <person name="Zhou Z."/>
            <person name="Hou R."/>
            <person name="Li X."/>
            <person name="Liu Y."/>
            <person name="Li H."/>
            <person name="Ning X."/>
            <person name="Lin Y."/>
            <person name="Zhao L."/>
            <person name="Xing Q."/>
            <person name="Dou J."/>
            <person name="Li Y."/>
            <person name="Mao J."/>
            <person name="Guo H."/>
            <person name="Dou H."/>
            <person name="Li T."/>
            <person name="Mu C."/>
            <person name="Jiang W."/>
            <person name="Fu Q."/>
            <person name="Fu X."/>
            <person name="Miao Y."/>
            <person name="Liu J."/>
            <person name="Yu Q."/>
            <person name="Li R."/>
            <person name="Liao H."/>
            <person name="Li X."/>
            <person name="Kong Y."/>
            <person name="Jiang Z."/>
            <person name="Chourrout D."/>
            <person name="Li R."/>
            <person name="Bao Z."/>
        </authorList>
    </citation>
    <scope>NUCLEOTIDE SEQUENCE [LARGE SCALE GENOMIC DNA]</scope>
    <source>
        <strain evidence="12 13">PY_sf001</strain>
    </source>
</reference>
<keyword evidence="13" id="KW-1185">Reference proteome</keyword>
<dbReference type="GO" id="GO:0004674">
    <property type="term" value="F:protein serine/threonine kinase activity"/>
    <property type="evidence" value="ECO:0007669"/>
    <property type="project" value="UniProtKB-KW"/>
</dbReference>
<keyword evidence="8" id="KW-0067">ATP-binding</keyword>
<dbReference type="EMBL" id="NEDP02005445">
    <property type="protein sequence ID" value="OWF40802.1"/>
    <property type="molecule type" value="Genomic_DNA"/>
</dbReference>
<dbReference type="GO" id="GO:0000408">
    <property type="term" value="C:EKC/KEOPS complex"/>
    <property type="evidence" value="ECO:0007669"/>
    <property type="project" value="TreeGrafter"/>
</dbReference>
<name>A0A210PWH0_MIZYE</name>
<sequence>MATERTLMKQGAEAKLYRENFYGRPCIVKERFKKTYRHPTLDASLTAQRMKSEVRAMLRSRMCGIFTPTVYFVDMVNSSIYMEEVQDSQTVRDYIMNIQQEIPDINSAMTVLEPLGKKIGEILGVMHKNNIIHGDLTSSNMLVKGQPSSFNIVMIDFGLSHFENMAEDKGVDLYVLERALLSTHPNTERVFQVILDAYCVTNKDGAKDVLNKLEENFEEESKITQLSSWTIEVKRKHLEELEPKMLDFARSRSDGTRSYTKVAVVVVEEVEEEENRKTHRPAASNPDIFLKSGLVSPYSDVNVGKLSRYL</sequence>
<evidence type="ECO:0000256" key="5">
    <source>
        <dbReference type="ARBA" id="ARBA00022694"/>
    </source>
</evidence>
<dbReference type="Pfam" id="PF06293">
    <property type="entry name" value="Kdo"/>
    <property type="match status" value="1"/>
</dbReference>
<dbReference type="FunFam" id="3.30.200.20:FF:000201">
    <property type="entry name" value="TP53-regulating kinase isoform X1"/>
    <property type="match status" value="1"/>
</dbReference>
<dbReference type="EC" id="2.7.11.1" evidence="2"/>
<dbReference type="PROSITE" id="PS00109">
    <property type="entry name" value="PROTEIN_KINASE_TYR"/>
    <property type="match status" value="1"/>
</dbReference>
<evidence type="ECO:0000256" key="1">
    <source>
        <dbReference type="ARBA" id="ARBA00010630"/>
    </source>
</evidence>
<evidence type="ECO:0000256" key="6">
    <source>
        <dbReference type="ARBA" id="ARBA00022741"/>
    </source>
</evidence>
<evidence type="ECO:0000313" key="12">
    <source>
        <dbReference type="EMBL" id="OWF40802.1"/>
    </source>
</evidence>
<dbReference type="InterPro" id="IPR008266">
    <property type="entry name" value="Tyr_kinase_AS"/>
</dbReference>
<feature type="domain" description="Protein kinase" evidence="11">
    <location>
        <begin position="2"/>
        <end position="310"/>
    </location>
</feature>
<dbReference type="GO" id="GO:0005524">
    <property type="term" value="F:ATP binding"/>
    <property type="evidence" value="ECO:0007669"/>
    <property type="project" value="UniProtKB-KW"/>
</dbReference>
<dbReference type="Gene3D" id="1.10.510.10">
    <property type="entry name" value="Transferase(Phosphotransferase) domain 1"/>
    <property type="match status" value="1"/>
</dbReference>
<dbReference type="PROSITE" id="PS50011">
    <property type="entry name" value="PROTEIN_KINASE_DOM"/>
    <property type="match status" value="1"/>
</dbReference>
<comment type="catalytic activity">
    <reaction evidence="10">
        <text>L-seryl-[protein] + ATP = O-phospho-L-seryl-[protein] + ADP + H(+)</text>
        <dbReference type="Rhea" id="RHEA:17989"/>
        <dbReference type="Rhea" id="RHEA-COMP:9863"/>
        <dbReference type="Rhea" id="RHEA-COMP:11604"/>
        <dbReference type="ChEBI" id="CHEBI:15378"/>
        <dbReference type="ChEBI" id="CHEBI:29999"/>
        <dbReference type="ChEBI" id="CHEBI:30616"/>
        <dbReference type="ChEBI" id="CHEBI:83421"/>
        <dbReference type="ChEBI" id="CHEBI:456216"/>
        <dbReference type="EC" id="2.7.11.1"/>
    </reaction>
</comment>
<dbReference type="PANTHER" id="PTHR12209">
    <property type="entry name" value="NON-SPECIFIC SERINE/THREONINE PROTEIN KINASE"/>
    <property type="match status" value="1"/>
</dbReference>
<evidence type="ECO:0000256" key="8">
    <source>
        <dbReference type="ARBA" id="ARBA00022840"/>
    </source>
</evidence>
<dbReference type="NCBIfam" id="TIGR03724">
    <property type="entry name" value="arch_bud32"/>
    <property type="match status" value="1"/>
</dbReference>
<dbReference type="SUPFAM" id="SSF56112">
    <property type="entry name" value="Protein kinase-like (PK-like)"/>
    <property type="match status" value="1"/>
</dbReference>
<evidence type="ECO:0000256" key="7">
    <source>
        <dbReference type="ARBA" id="ARBA00022777"/>
    </source>
</evidence>
<protein>
    <recommendedName>
        <fullName evidence="2">non-specific serine/threonine protein kinase</fullName>
        <ecNumber evidence="2">2.7.11.1</ecNumber>
    </recommendedName>
</protein>
<dbReference type="GO" id="GO:0008033">
    <property type="term" value="P:tRNA processing"/>
    <property type="evidence" value="ECO:0007669"/>
    <property type="project" value="UniProtKB-KW"/>
</dbReference>
<accession>A0A210PWH0</accession>
<dbReference type="GO" id="GO:0070525">
    <property type="term" value="P:tRNA threonylcarbamoyladenosine metabolic process"/>
    <property type="evidence" value="ECO:0007669"/>
    <property type="project" value="TreeGrafter"/>
</dbReference>
<keyword evidence="6" id="KW-0547">Nucleotide-binding</keyword>
<dbReference type="InterPro" id="IPR011009">
    <property type="entry name" value="Kinase-like_dom_sf"/>
</dbReference>
<dbReference type="GO" id="GO:0005829">
    <property type="term" value="C:cytosol"/>
    <property type="evidence" value="ECO:0007669"/>
    <property type="project" value="TreeGrafter"/>
</dbReference>
<dbReference type="OrthoDB" id="3399at2759"/>
<dbReference type="PANTHER" id="PTHR12209:SF0">
    <property type="entry name" value="EKC_KEOPS COMPLEX SUBUNIT TP53RK"/>
    <property type="match status" value="1"/>
</dbReference>
<evidence type="ECO:0000256" key="4">
    <source>
        <dbReference type="ARBA" id="ARBA00022679"/>
    </source>
</evidence>
<dbReference type="InterPro" id="IPR000719">
    <property type="entry name" value="Prot_kinase_dom"/>
</dbReference>
<evidence type="ECO:0000256" key="9">
    <source>
        <dbReference type="ARBA" id="ARBA00047899"/>
    </source>
</evidence>
<evidence type="ECO:0000313" key="13">
    <source>
        <dbReference type="Proteomes" id="UP000242188"/>
    </source>
</evidence>
<comment type="similarity">
    <text evidence="1">Belongs to the protein kinase superfamily. BUD32 family.</text>
</comment>
<comment type="catalytic activity">
    <reaction evidence="9">
        <text>L-threonyl-[protein] + ATP = O-phospho-L-threonyl-[protein] + ADP + H(+)</text>
        <dbReference type="Rhea" id="RHEA:46608"/>
        <dbReference type="Rhea" id="RHEA-COMP:11060"/>
        <dbReference type="Rhea" id="RHEA-COMP:11605"/>
        <dbReference type="ChEBI" id="CHEBI:15378"/>
        <dbReference type="ChEBI" id="CHEBI:30013"/>
        <dbReference type="ChEBI" id="CHEBI:30616"/>
        <dbReference type="ChEBI" id="CHEBI:61977"/>
        <dbReference type="ChEBI" id="CHEBI:456216"/>
        <dbReference type="EC" id="2.7.11.1"/>
    </reaction>
</comment>
<evidence type="ECO:0000256" key="3">
    <source>
        <dbReference type="ARBA" id="ARBA00022527"/>
    </source>
</evidence>